<dbReference type="GO" id="GO:0016747">
    <property type="term" value="F:acyltransferase activity, transferring groups other than amino-acyl groups"/>
    <property type="evidence" value="ECO:0007669"/>
    <property type="project" value="InterPro"/>
</dbReference>
<organism evidence="2 3">
    <name type="scientific">Pontibacterium sinense</name>
    <dbReference type="NCBI Taxonomy" id="2781979"/>
    <lineage>
        <taxon>Bacteria</taxon>
        <taxon>Pseudomonadati</taxon>
        <taxon>Pseudomonadota</taxon>
        <taxon>Gammaproteobacteria</taxon>
        <taxon>Oceanospirillales</taxon>
        <taxon>Oceanospirillaceae</taxon>
        <taxon>Pontibacterium</taxon>
    </lineage>
</organism>
<reference evidence="2" key="1">
    <citation type="submission" date="2020-10" db="EMBL/GenBank/DDBJ databases">
        <title>Bacterium isolated from coastal waters sediment.</title>
        <authorList>
            <person name="Chen R.-J."/>
            <person name="Lu D.-C."/>
            <person name="Zhu K.-L."/>
            <person name="Du Z.-J."/>
        </authorList>
    </citation>
    <scope>NUCLEOTIDE SEQUENCE</scope>
    <source>
        <strain evidence="2">N1Y112</strain>
    </source>
</reference>
<dbReference type="InterPro" id="IPR000182">
    <property type="entry name" value="GNAT_dom"/>
</dbReference>
<dbReference type="CDD" id="cd04301">
    <property type="entry name" value="NAT_SF"/>
    <property type="match status" value="1"/>
</dbReference>
<sequence>MYEWKRFEELSAAEIYEILRVRQEVFVVEQNCVYQDIDSLDQVSWHLFAQTNNGGNSVQILAYLRVVFPGHKYIEPSIGRVLTAKEARGQGSGRLLMEKAMELLKAEFPKQEVRISAQKYLEAFYSDFGFMPVSEPYDEDGIPHIEMVTAMERHAR</sequence>
<dbReference type="SUPFAM" id="SSF55729">
    <property type="entry name" value="Acyl-CoA N-acyltransferases (Nat)"/>
    <property type="match status" value="1"/>
</dbReference>
<keyword evidence="3" id="KW-1185">Reference proteome</keyword>
<name>A0A8J7FXX3_9GAMM</name>
<dbReference type="AlphaFoldDB" id="A0A8J7FXX3"/>
<evidence type="ECO:0000259" key="1">
    <source>
        <dbReference type="PROSITE" id="PS51186"/>
    </source>
</evidence>
<protein>
    <submittedName>
        <fullName evidence="2">GNAT family N-acetyltransferase</fullName>
    </submittedName>
</protein>
<dbReference type="InterPro" id="IPR016181">
    <property type="entry name" value="Acyl_CoA_acyltransferase"/>
</dbReference>
<gene>
    <name evidence="2" type="ORF">IOQ59_20770</name>
</gene>
<comment type="caution">
    <text evidence="2">The sequence shown here is derived from an EMBL/GenBank/DDBJ whole genome shotgun (WGS) entry which is preliminary data.</text>
</comment>
<dbReference type="PROSITE" id="PS51186">
    <property type="entry name" value="GNAT"/>
    <property type="match status" value="1"/>
</dbReference>
<dbReference type="Proteomes" id="UP000640333">
    <property type="component" value="Unassembled WGS sequence"/>
</dbReference>
<evidence type="ECO:0000313" key="2">
    <source>
        <dbReference type="EMBL" id="MBE9399705.1"/>
    </source>
</evidence>
<dbReference type="RefSeq" id="WP_193955398.1">
    <property type="nucleotide sequence ID" value="NZ_JADEYS010000034.1"/>
</dbReference>
<feature type="domain" description="N-acetyltransferase" evidence="1">
    <location>
        <begin position="5"/>
        <end position="152"/>
    </location>
</feature>
<dbReference type="EMBL" id="JADEYS010000034">
    <property type="protein sequence ID" value="MBE9399705.1"/>
    <property type="molecule type" value="Genomic_DNA"/>
</dbReference>
<proteinExistence type="predicted"/>
<dbReference type="Gene3D" id="3.40.630.30">
    <property type="match status" value="1"/>
</dbReference>
<dbReference type="Pfam" id="PF13673">
    <property type="entry name" value="Acetyltransf_10"/>
    <property type="match status" value="1"/>
</dbReference>
<accession>A0A8J7FXX3</accession>
<evidence type="ECO:0000313" key="3">
    <source>
        <dbReference type="Proteomes" id="UP000640333"/>
    </source>
</evidence>